<dbReference type="InterPro" id="IPR002582">
    <property type="entry name" value="ACPS"/>
</dbReference>
<keyword evidence="3 11" id="KW-0963">Cytoplasm</keyword>
<name>A0AAD0HKK6_BACPU</name>
<dbReference type="EC" id="2.7.8.7" evidence="11"/>
<evidence type="ECO:0000256" key="4">
    <source>
        <dbReference type="ARBA" id="ARBA00022516"/>
    </source>
</evidence>
<dbReference type="HAMAP" id="MF_00101">
    <property type="entry name" value="AcpS"/>
    <property type="match status" value="1"/>
</dbReference>
<dbReference type="AlphaFoldDB" id="A0AAD0HKK6"/>
<keyword evidence="8 11" id="KW-0460">Magnesium</keyword>
<dbReference type="GO" id="GO:0006633">
    <property type="term" value="P:fatty acid biosynthetic process"/>
    <property type="evidence" value="ECO:0007669"/>
    <property type="project" value="UniProtKB-UniRule"/>
</dbReference>
<dbReference type="InterPro" id="IPR037143">
    <property type="entry name" value="4-PPantetheinyl_Trfase_dom_sf"/>
</dbReference>
<keyword evidence="9 11" id="KW-0443">Lipid metabolism</keyword>
<comment type="subcellular location">
    <subcellularLocation>
        <location evidence="11">Cytoplasm</location>
    </subcellularLocation>
</comment>
<feature type="binding site" evidence="11">
    <location>
        <position position="8"/>
    </location>
    <ligand>
        <name>Mg(2+)</name>
        <dbReference type="ChEBI" id="CHEBI:18420"/>
    </ligand>
</feature>
<accession>A0AAD0HKK6</accession>
<protein>
    <recommendedName>
        <fullName evidence="11">Holo-[acyl-carrier-protein] synthase</fullName>
        <shortName evidence="11">Holo-ACP synthase</shortName>
        <ecNumber evidence="11">2.7.8.7</ecNumber>
    </recommendedName>
    <alternativeName>
        <fullName evidence="11">4'-phosphopantetheinyl transferase AcpS</fullName>
    </alternativeName>
</protein>
<dbReference type="InterPro" id="IPR008278">
    <property type="entry name" value="4-PPantetheinyl_Trfase_dom"/>
</dbReference>
<sequence length="121" mass="13620">MIKGIGMDIVEINRLAQVLSRQPRLPERILTTSEQDTFNTLSEKRQLEFLAGGFAAKEAFAKAYGKGIGQHLSFHDVEIQKDDYGKPFIKSEKTKDDQVHVSITHTKEYAAAQVLIERLSS</sequence>
<evidence type="ECO:0000259" key="12">
    <source>
        <dbReference type="Pfam" id="PF01648"/>
    </source>
</evidence>
<dbReference type="GO" id="GO:0019878">
    <property type="term" value="P:lysine biosynthetic process via aminoadipic acid"/>
    <property type="evidence" value="ECO:0007669"/>
    <property type="project" value="TreeGrafter"/>
</dbReference>
<organism evidence="13 14">
    <name type="scientific">Bacillus pumilus</name>
    <name type="common">Bacillus mesentericus</name>
    <dbReference type="NCBI Taxonomy" id="1408"/>
    <lineage>
        <taxon>Bacteria</taxon>
        <taxon>Bacillati</taxon>
        <taxon>Bacillota</taxon>
        <taxon>Bacilli</taxon>
        <taxon>Bacillales</taxon>
        <taxon>Bacillaceae</taxon>
        <taxon>Bacillus</taxon>
    </lineage>
</organism>
<dbReference type="PANTHER" id="PTHR12215:SF10">
    <property type="entry name" value="L-AMINOADIPATE-SEMIALDEHYDE DEHYDROGENASE-PHOSPHOPANTETHEINYL TRANSFERASE"/>
    <property type="match status" value="1"/>
</dbReference>
<comment type="similarity">
    <text evidence="11">Belongs to the P-Pant transferase superfamily. AcpS family.</text>
</comment>
<dbReference type="InterPro" id="IPR004568">
    <property type="entry name" value="Ppantetheine-prot_Trfase_dom"/>
</dbReference>
<reference evidence="13 14" key="1">
    <citation type="submission" date="2018-02" db="EMBL/GenBank/DDBJ databases">
        <title>The complete genome of two Bacillus pumilus strains from Cuatro Cienegas, Coahuila, Mexico.</title>
        <authorList>
            <person name="Zarza E."/>
            <person name="Alcaraz L.D."/>
            <person name="Aguilar-Salinas B."/>
            <person name="Islas A."/>
            <person name="Olmedo-Alvarez G."/>
        </authorList>
    </citation>
    <scope>NUCLEOTIDE SEQUENCE [LARGE SCALE GENOMIC DNA]</scope>
    <source>
        <strain evidence="13 14">145</strain>
    </source>
</reference>
<dbReference type="GO" id="GO:0000287">
    <property type="term" value="F:magnesium ion binding"/>
    <property type="evidence" value="ECO:0007669"/>
    <property type="project" value="UniProtKB-UniRule"/>
</dbReference>
<evidence type="ECO:0000256" key="9">
    <source>
        <dbReference type="ARBA" id="ARBA00023098"/>
    </source>
</evidence>
<evidence type="ECO:0000256" key="2">
    <source>
        <dbReference type="ARBA" id="ARBA00010990"/>
    </source>
</evidence>
<dbReference type="NCBIfam" id="TIGR00516">
    <property type="entry name" value="acpS"/>
    <property type="match status" value="1"/>
</dbReference>
<dbReference type="GO" id="GO:0008897">
    <property type="term" value="F:holo-[acyl-carrier-protein] synthase activity"/>
    <property type="evidence" value="ECO:0007669"/>
    <property type="project" value="UniProtKB-UniRule"/>
</dbReference>
<comment type="function">
    <text evidence="11">Transfers the 4'-phosphopantetheine moiety from coenzyme A to a Ser of acyl-carrier-protein.</text>
</comment>
<dbReference type="NCBIfam" id="TIGR00556">
    <property type="entry name" value="pantethn_trn"/>
    <property type="match status" value="1"/>
</dbReference>
<evidence type="ECO:0000256" key="10">
    <source>
        <dbReference type="ARBA" id="ARBA00023160"/>
    </source>
</evidence>
<dbReference type="RefSeq" id="WP_117728883.1">
    <property type="nucleotide sequence ID" value="NZ_CP027116.1"/>
</dbReference>
<keyword evidence="10 11" id="KW-0275">Fatty acid biosynthesis</keyword>
<keyword evidence="5 11" id="KW-0808">Transferase</keyword>
<evidence type="ECO:0000256" key="8">
    <source>
        <dbReference type="ARBA" id="ARBA00022842"/>
    </source>
</evidence>
<dbReference type="Gene3D" id="3.90.470.20">
    <property type="entry name" value="4'-phosphopantetheinyl transferase domain"/>
    <property type="match status" value="1"/>
</dbReference>
<evidence type="ECO:0000256" key="6">
    <source>
        <dbReference type="ARBA" id="ARBA00022723"/>
    </source>
</evidence>
<feature type="binding site" evidence="11">
    <location>
        <position position="58"/>
    </location>
    <ligand>
        <name>Mg(2+)</name>
        <dbReference type="ChEBI" id="CHEBI:18420"/>
    </ligand>
</feature>
<dbReference type="EMBL" id="CP027116">
    <property type="protein sequence ID" value="AVM22774.1"/>
    <property type="molecule type" value="Genomic_DNA"/>
</dbReference>
<evidence type="ECO:0000256" key="5">
    <source>
        <dbReference type="ARBA" id="ARBA00022679"/>
    </source>
</evidence>
<comment type="similarity">
    <text evidence="2">Belongs to the P-Pant transferase superfamily. Gsp/Sfp/HetI/AcpT family.</text>
</comment>
<dbReference type="PANTHER" id="PTHR12215">
    <property type="entry name" value="PHOSPHOPANTETHEINE TRANSFERASE"/>
    <property type="match status" value="1"/>
</dbReference>
<keyword evidence="7 11" id="KW-0276">Fatty acid metabolism</keyword>
<dbReference type="GO" id="GO:0005829">
    <property type="term" value="C:cytosol"/>
    <property type="evidence" value="ECO:0007669"/>
    <property type="project" value="TreeGrafter"/>
</dbReference>
<keyword evidence="6 11" id="KW-0479">Metal-binding</keyword>
<keyword evidence="4 11" id="KW-0444">Lipid biosynthesis</keyword>
<dbReference type="SUPFAM" id="SSF56214">
    <property type="entry name" value="4'-phosphopantetheinyl transferase"/>
    <property type="match status" value="1"/>
</dbReference>
<evidence type="ECO:0000256" key="3">
    <source>
        <dbReference type="ARBA" id="ARBA00022490"/>
    </source>
</evidence>
<gene>
    <name evidence="11" type="primary">acpS</name>
    <name evidence="13" type="ORF">C5695_02495</name>
</gene>
<comment type="cofactor">
    <cofactor evidence="1 11">
        <name>Mg(2+)</name>
        <dbReference type="ChEBI" id="CHEBI:18420"/>
    </cofactor>
</comment>
<dbReference type="Proteomes" id="UP000264960">
    <property type="component" value="Chromosome"/>
</dbReference>
<proteinExistence type="inferred from homology"/>
<dbReference type="InterPro" id="IPR050559">
    <property type="entry name" value="P-Pant_transferase_sf"/>
</dbReference>
<dbReference type="Pfam" id="PF01648">
    <property type="entry name" value="ACPS"/>
    <property type="match status" value="1"/>
</dbReference>
<evidence type="ECO:0000256" key="11">
    <source>
        <dbReference type="HAMAP-Rule" id="MF_00101"/>
    </source>
</evidence>
<feature type="domain" description="4'-phosphopantetheinyl transferase" evidence="12">
    <location>
        <begin position="4"/>
        <end position="112"/>
    </location>
</feature>
<evidence type="ECO:0000256" key="7">
    <source>
        <dbReference type="ARBA" id="ARBA00022832"/>
    </source>
</evidence>
<evidence type="ECO:0000256" key="1">
    <source>
        <dbReference type="ARBA" id="ARBA00001946"/>
    </source>
</evidence>
<comment type="catalytic activity">
    <reaction evidence="11">
        <text>apo-[ACP] + CoA = holo-[ACP] + adenosine 3',5'-bisphosphate + H(+)</text>
        <dbReference type="Rhea" id="RHEA:12068"/>
        <dbReference type="Rhea" id="RHEA-COMP:9685"/>
        <dbReference type="Rhea" id="RHEA-COMP:9690"/>
        <dbReference type="ChEBI" id="CHEBI:15378"/>
        <dbReference type="ChEBI" id="CHEBI:29999"/>
        <dbReference type="ChEBI" id="CHEBI:57287"/>
        <dbReference type="ChEBI" id="CHEBI:58343"/>
        <dbReference type="ChEBI" id="CHEBI:64479"/>
        <dbReference type="EC" id="2.7.8.7"/>
    </reaction>
</comment>
<evidence type="ECO:0000313" key="14">
    <source>
        <dbReference type="Proteomes" id="UP000264960"/>
    </source>
</evidence>
<evidence type="ECO:0000313" key="13">
    <source>
        <dbReference type="EMBL" id="AVM22774.1"/>
    </source>
</evidence>